<keyword evidence="3" id="KW-0732">Signal</keyword>
<organism evidence="5 6">
    <name type="scientific">Molorchus minor</name>
    <dbReference type="NCBI Taxonomy" id="1323400"/>
    <lineage>
        <taxon>Eukaryota</taxon>
        <taxon>Metazoa</taxon>
        <taxon>Ecdysozoa</taxon>
        <taxon>Arthropoda</taxon>
        <taxon>Hexapoda</taxon>
        <taxon>Insecta</taxon>
        <taxon>Pterygota</taxon>
        <taxon>Neoptera</taxon>
        <taxon>Endopterygota</taxon>
        <taxon>Coleoptera</taxon>
        <taxon>Polyphaga</taxon>
        <taxon>Cucujiformia</taxon>
        <taxon>Chrysomeloidea</taxon>
        <taxon>Cerambycidae</taxon>
        <taxon>Lamiinae</taxon>
        <taxon>Monochamini</taxon>
        <taxon>Molorchus</taxon>
    </lineage>
</organism>
<evidence type="ECO:0000313" key="5">
    <source>
        <dbReference type="EMBL" id="KAJ8974165.1"/>
    </source>
</evidence>
<evidence type="ECO:0000256" key="3">
    <source>
        <dbReference type="SAM" id="SignalP"/>
    </source>
</evidence>
<gene>
    <name evidence="5" type="ORF">NQ317_013122</name>
</gene>
<keyword evidence="6" id="KW-1185">Reference proteome</keyword>
<dbReference type="Proteomes" id="UP001162164">
    <property type="component" value="Unassembled WGS sequence"/>
</dbReference>
<sequence>MANVRHILLAVAMAVLLVDVFGAAVIVKVNRTVHTKTSWPLLLRSESSTARLEDIEPCIGSTPCGWAIYNRTNKYYVDYFMKNKLAPFTIRSSVVVKERKKCLRDDEDISIAAYVYRCKIEDPDAENKRKNRFCNERGCRLINNTVCTISKMPIKSILARNIFDSRGNPTVEVDLVTDLGLFRAAVPSGAST</sequence>
<keyword evidence="2" id="KW-0460">Magnesium</keyword>
<dbReference type="PANTHER" id="PTHR11902">
    <property type="entry name" value="ENOLASE"/>
    <property type="match status" value="1"/>
</dbReference>
<dbReference type="InterPro" id="IPR020811">
    <property type="entry name" value="Enolase_N"/>
</dbReference>
<name>A0ABQ9J972_9CUCU</name>
<evidence type="ECO:0000313" key="6">
    <source>
        <dbReference type="Proteomes" id="UP001162164"/>
    </source>
</evidence>
<feature type="non-terminal residue" evidence="5">
    <location>
        <position position="192"/>
    </location>
</feature>
<feature type="signal peptide" evidence="3">
    <location>
        <begin position="1"/>
        <end position="22"/>
    </location>
</feature>
<feature type="chain" id="PRO_5045986151" description="Enolase" evidence="3">
    <location>
        <begin position="23"/>
        <end position="192"/>
    </location>
</feature>
<comment type="caution">
    <text evidence="5">The sequence shown here is derived from an EMBL/GenBank/DDBJ whole genome shotgun (WGS) entry which is preliminary data.</text>
</comment>
<feature type="domain" description="Enolase N-terminal" evidence="4">
    <location>
        <begin position="154"/>
        <end position="192"/>
    </location>
</feature>
<proteinExistence type="predicted"/>
<accession>A0ABQ9J972</accession>
<dbReference type="EMBL" id="JAPWTJ010001040">
    <property type="protein sequence ID" value="KAJ8974165.1"/>
    <property type="molecule type" value="Genomic_DNA"/>
</dbReference>
<reference evidence="5" key="1">
    <citation type="journal article" date="2023" name="Insect Mol. Biol.">
        <title>Genome sequencing provides insights into the evolution of gene families encoding plant cell wall-degrading enzymes in longhorned beetles.</title>
        <authorList>
            <person name="Shin N.R."/>
            <person name="Okamura Y."/>
            <person name="Kirsch R."/>
            <person name="Pauchet Y."/>
        </authorList>
    </citation>
    <scope>NUCLEOTIDE SEQUENCE</scope>
    <source>
        <strain evidence="5">MMC_N1</strain>
    </source>
</reference>
<evidence type="ECO:0000259" key="4">
    <source>
        <dbReference type="Pfam" id="PF03952"/>
    </source>
</evidence>
<protein>
    <recommendedName>
        <fullName evidence="1">Enolase</fullName>
    </recommendedName>
</protein>
<dbReference type="InterPro" id="IPR000941">
    <property type="entry name" value="Enolase"/>
</dbReference>
<dbReference type="InterPro" id="IPR029017">
    <property type="entry name" value="Enolase-like_N"/>
</dbReference>
<dbReference type="SUPFAM" id="SSF54826">
    <property type="entry name" value="Enolase N-terminal domain-like"/>
    <property type="match status" value="1"/>
</dbReference>
<dbReference type="Pfam" id="PF03952">
    <property type="entry name" value="Enolase_N"/>
    <property type="match status" value="1"/>
</dbReference>
<evidence type="ECO:0000256" key="2">
    <source>
        <dbReference type="ARBA" id="ARBA00022842"/>
    </source>
</evidence>
<evidence type="ECO:0000256" key="1">
    <source>
        <dbReference type="ARBA" id="ARBA00017068"/>
    </source>
</evidence>
<dbReference type="PANTHER" id="PTHR11902:SF1">
    <property type="entry name" value="ENOLASE"/>
    <property type="match status" value="1"/>
</dbReference>
<dbReference type="Gene3D" id="3.30.390.10">
    <property type="entry name" value="Enolase-like, N-terminal domain"/>
    <property type="match status" value="1"/>
</dbReference>